<comment type="caution">
    <text evidence="1">The sequence shown here is derived from an EMBL/GenBank/DDBJ whole genome shotgun (WGS) entry which is preliminary data.</text>
</comment>
<proteinExistence type="predicted"/>
<sequence length="60" mass="5995">METWTALLTIVSLGVSSVTHIDVSDLACDPGRVASQAPVGGIGLDRSSLGGSRALPSNSA</sequence>
<gene>
    <name evidence="1" type="ORF">GS4_24_00560</name>
</gene>
<protein>
    <submittedName>
        <fullName evidence="1">Uncharacterized protein</fullName>
    </submittedName>
</protein>
<reference evidence="1 2" key="1">
    <citation type="submission" date="2013-01" db="EMBL/GenBank/DDBJ databases">
        <title>Whole genome shotgun sequence of Gordonia soli NBRC 108243.</title>
        <authorList>
            <person name="Isaki-Nakamura S."/>
            <person name="Hosoyama A."/>
            <person name="Tsuchikane K."/>
            <person name="Ando Y."/>
            <person name="Baba S."/>
            <person name="Ohji S."/>
            <person name="Hamada M."/>
            <person name="Tamura T."/>
            <person name="Yamazoe A."/>
            <person name="Yamazaki S."/>
            <person name="Fujita N."/>
        </authorList>
    </citation>
    <scope>NUCLEOTIDE SEQUENCE [LARGE SCALE GENOMIC DNA]</scope>
    <source>
        <strain evidence="1 2">NBRC 108243</strain>
    </source>
</reference>
<dbReference type="STRING" id="1223545.GS4_24_00560"/>
<accession>M0QLI6</accession>
<keyword evidence="2" id="KW-1185">Reference proteome</keyword>
<dbReference type="Proteomes" id="UP000011666">
    <property type="component" value="Unassembled WGS sequence"/>
</dbReference>
<evidence type="ECO:0000313" key="2">
    <source>
        <dbReference type="Proteomes" id="UP000011666"/>
    </source>
</evidence>
<evidence type="ECO:0000313" key="1">
    <source>
        <dbReference type="EMBL" id="GAC69408.1"/>
    </source>
</evidence>
<organism evidence="1 2">
    <name type="scientific">Gordonia soli NBRC 108243</name>
    <dbReference type="NCBI Taxonomy" id="1223545"/>
    <lineage>
        <taxon>Bacteria</taxon>
        <taxon>Bacillati</taxon>
        <taxon>Actinomycetota</taxon>
        <taxon>Actinomycetes</taxon>
        <taxon>Mycobacteriales</taxon>
        <taxon>Gordoniaceae</taxon>
        <taxon>Gordonia</taxon>
    </lineage>
</organism>
<dbReference type="EMBL" id="BANX01000024">
    <property type="protein sequence ID" value="GAC69408.1"/>
    <property type="molecule type" value="Genomic_DNA"/>
</dbReference>
<name>M0QLI6_9ACTN</name>
<dbReference type="AlphaFoldDB" id="M0QLI6"/>